<reference evidence="3" key="1">
    <citation type="journal article" date="2013" name="Nature">
        <title>Draft genome of the wheat A-genome progenitor Triticum urartu.</title>
        <authorList>
            <person name="Ling H.Q."/>
            <person name="Zhao S."/>
            <person name="Liu D."/>
            <person name="Wang J."/>
            <person name="Sun H."/>
            <person name="Zhang C."/>
            <person name="Fan H."/>
            <person name="Li D."/>
            <person name="Dong L."/>
            <person name="Tao Y."/>
            <person name="Gao C."/>
            <person name="Wu H."/>
            <person name="Li Y."/>
            <person name="Cui Y."/>
            <person name="Guo X."/>
            <person name="Zheng S."/>
            <person name="Wang B."/>
            <person name="Yu K."/>
            <person name="Liang Q."/>
            <person name="Yang W."/>
            <person name="Lou X."/>
            <person name="Chen J."/>
            <person name="Feng M."/>
            <person name="Jian J."/>
            <person name="Zhang X."/>
            <person name="Luo G."/>
            <person name="Jiang Y."/>
            <person name="Liu J."/>
            <person name="Wang Z."/>
            <person name="Sha Y."/>
            <person name="Zhang B."/>
            <person name="Wu H."/>
            <person name="Tang D."/>
            <person name="Shen Q."/>
            <person name="Xue P."/>
            <person name="Zou S."/>
            <person name="Wang X."/>
            <person name="Liu X."/>
            <person name="Wang F."/>
            <person name="Yang Y."/>
            <person name="An X."/>
            <person name="Dong Z."/>
            <person name="Zhang K."/>
            <person name="Zhang X."/>
            <person name="Luo M.C."/>
            <person name="Dvorak J."/>
            <person name="Tong Y."/>
            <person name="Wang J."/>
            <person name="Yang H."/>
            <person name="Li Z."/>
            <person name="Wang D."/>
            <person name="Zhang A."/>
            <person name="Wang J."/>
        </authorList>
    </citation>
    <scope>NUCLEOTIDE SEQUENCE</scope>
    <source>
        <strain evidence="3">cv. G1812</strain>
    </source>
</reference>
<keyword evidence="3" id="KW-1185">Reference proteome</keyword>
<evidence type="ECO:0000256" key="1">
    <source>
        <dbReference type="SAM" id="MobiDB-lite"/>
    </source>
</evidence>
<feature type="region of interest" description="Disordered" evidence="1">
    <location>
        <begin position="79"/>
        <end position="109"/>
    </location>
</feature>
<dbReference type="Proteomes" id="UP000015106">
    <property type="component" value="Unassembled WGS sequence"/>
</dbReference>
<name>A0A8R7VEX5_TRIUA</name>
<evidence type="ECO:0000313" key="2">
    <source>
        <dbReference type="EnsemblPlants" id="TuG1812S0003392200.01.T01.s_cds2290"/>
    </source>
</evidence>
<organism evidence="2 3">
    <name type="scientific">Triticum urartu</name>
    <name type="common">Red wild einkorn</name>
    <name type="synonym">Crithodium urartu</name>
    <dbReference type="NCBI Taxonomy" id="4572"/>
    <lineage>
        <taxon>Eukaryota</taxon>
        <taxon>Viridiplantae</taxon>
        <taxon>Streptophyta</taxon>
        <taxon>Embryophyta</taxon>
        <taxon>Tracheophyta</taxon>
        <taxon>Spermatophyta</taxon>
        <taxon>Magnoliopsida</taxon>
        <taxon>Liliopsida</taxon>
        <taxon>Poales</taxon>
        <taxon>Poaceae</taxon>
        <taxon>BOP clade</taxon>
        <taxon>Pooideae</taxon>
        <taxon>Triticodae</taxon>
        <taxon>Triticeae</taxon>
        <taxon>Triticinae</taxon>
        <taxon>Triticum</taxon>
    </lineage>
</organism>
<evidence type="ECO:0000313" key="3">
    <source>
        <dbReference type="Proteomes" id="UP000015106"/>
    </source>
</evidence>
<accession>A0A8R7VEX5</accession>
<sequence>MADGVVELPAEAANQVGDDGLVGLRDATVSEGVGEHLQSGAILLDGEMTLVQPVELLQRLHPLLVPVGTKQGVDRRVQDDGGRVVDADGVGDLLGDRAVEPTDDAPVDL</sequence>
<dbReference type="Gramene" id="TuG1812S0003392200.01.T01">
    <property type="protein sequence ID" value="TuG1812S0003392200.01.T01.s_cds2290"/>
    <property type="gene ID" value="TuG1812S0003392200.01"/>
</dbReference>
<dbReference type="AlphaFoldDB" id="A0A8R7VEX5"/>
<dbReference type="EnsemblPlants" id="TuG1812S0003392200.01.T01">
    <property type="protein sequence ID" value="TuG1812S0003392200.01.T01.s_cds2290"/>
    <property type="gene ID" value="TuG1812S0003392200.01"/>
</dbReference>
<reference evidence="2" key="2">
    <citation type="submission" date="2022-06" db="UniProtKB">
        <authorList>
            <consortium name="EnsemblPlants"/>
        </authorList>
    </citation>
    <scope>IDENTIFICATION</scope>
</reference>
<protein>
    <submittedName>
        <fullName evidence="2">Uncharacterized protein</fullName>
    </submittedName>
</protein>
<proteinExistence type="predicted"/>